<feature type="transmembrane region" description="Helical" evidence="1">
    <location>
        <begin position="49"/>
        <end position="73"/>
    </location>
</feature>
<organism evidence="2 3">
    <name type="scientific">Agromyces neolithicus</name>
    <dbReference type="NCBI Taxonomy" id="269420"/>
    <lineage>
        <taxon>Bacteria</taxon>
        <taxon>Bacillati</taxon>
        <taxon>Actinomycetota</taxon>
        <taxon>Actinomycetes</taxon>
        <taxon>Micrococcales</taxon>
        <taxon>Microbacteriaceae</taxon>
        <taxon>Agromyces</taxon>
    </lineage>
</organism>
<sequence length="184" mass="20276">MTTTIKARQRRRQRHRAVAYVAIAAGWAAAIFLSTLLAPPPWLHSLALFVHLASLIVGFGAVLVVDWYALLWVTEWRTVRDLRQVDVTLKPPIWIGIVGLLASGALLQPDLEAPLTLVKLAAVLVLSLNGVAITRWTAHLARFPRKTRFSSVPRAARVRFVSSAVLSQIAWWTAVVVGMLNSTS</sequence>
<name>A0ABN2LTD1_9MICO</name>
<feature type="transmembrane region" description="Helical" evidence="1">
    <location>
        <begin position="17"/>
        <end position="37"/>
    </location>
</feature>
<evidence type="ECO:0000313" key="3">
    <source>
        <dbReference type="Proteomes" id="UP001500002"/>
    </source>
</evidence>
<dbReference type="Proteomes" id="UP001500002">
    <property type="component" value="Unassembled WGS sequence"/>
</dbReference>
<feature type="transmembrane region" description="Helical" evidence="1">
    <location>
        <begin position="158"/>
        <end position="180"/>
    </location>
</feature>
<dbReference type="EMBL" id="BAAANJ010000001">
    <property type="protein sequence ID" value="GAA1798904.1"/>
    <property type="molecule type" value="Genomic_DNA"/>
</dbReference>
<keyword evidence="1" id="KW-0812">Transmembrane</keyword>
<evidence type="ECO:0008006" key="4">
    <source>
        <dbReference type="Google" id="ProtNLM"/>
    </source>
</evidence>
<keyword evidence="3" id="KW-1185">Reference proteome</keyword>
<keyword evidence="1" id="KW-1133">Transmembrane helix</keyword>
<reference evidence="2 3" key="1">
    <citation type="journal article" date="2019" name="Int. J. Syst. Evol. Microbiol.">
        <title>The Global Catalogue of Microorganisms (GCM) 10K type strain sequencing project: providing services to taxonomists for standard genome sequencing and annotation.</title>
        <authorList>
            <consortium name="The Broad Institute Genomics Platform"/>
            <consortium name="The Broad Institute Genome Sequencing Center for Infectious Disease"/>
            <person name="Wu L."/>
            <person name="Ma J."/>
        </authorList>
    </citation>
    <scope>NUCLEOTIDE SEQUENCE [LARGE SCALE GENOMIC DNA]</scope>
    <source>
        <strain evidence="2 3">JCM 14322</strain>
    </source>
</reference>
<proteinExistence type="predicted"/>
<feature type="transmembrane region" description="Helical" evidence="1">
    <location>
        <begin position="117"/>
        <end position="138"/>
    </location>
</feature>
<evidence type="ECO:0000313" key="2">
    <source>
        <dbReference type="EMBL" id="GAA1798904.1"/>
    </source>
</evidence>
<evidence type="ECO:0000256" key="1">
    <source>
        <dbReference type="SAM" id="Phobius"/>
    </source>
</evidence>
<dbReference type="RefSeq" id="WP_344292741.1">
    <property type="nucleotide sequence ID" value="NZ_BAAANJ010000001.1"/>
</dbReference>
<protein>
    <recommendedName>
        <fullName evidence="4">Copper resistance protein D domain-containing protein</fullName>
    </recommendedName>
</protein>
<comment type="caution">
    <text evidence="2">The sequence shown here is derived from an EMBL/GenBank/DDBJ whole genome shotgun (WGS) entry which is preliminary data.</text>
</comment>
<gene>
    <name evidence="2" type="ORF">GCM10009749_03300</name>
</gene>
<accession>A0ABN2LTD1</accession>
<keyword evidence="1" id="KW-0472">Membrane</keyword>
<feature type="transmembrane region" description="Helical" evidence="1">
    <location>
        <begin position="93"/>
        <end position="111"/>
    </location>
</feature>